<keyword evidence="3" id="KW-1185">Reference proteome</keyword>
<dbReference type="EMBL" id="CP009922">
    <property type="protein sequence ID" value="AKG43074.1"/>
    <property type="molecule type" value="Genomic_DNA"/>
</dbReference>
<dbReference type="STRING" id="408015.SXIM_16900"/>
<dbReference type="HOGENOM" id="CLU_111590_0_0_11"/>
<evidence type="ECO:0000313" key="3">
    <source>
        <dbReference type="Proteomes" id="UP000034034"/>
    </source>
</evidence>
<accession>A0A0F7FSE4</accession>
<protein>
    <submittedName>
        <fullName evidence="2">Uncharacterized protein</fullName>
    </submittedName>
</protein>
<proteinExistence type="predicted"/>
<dbReference type="Proteomes" id="UP000034034">
    <property type="component" value="Chromosome"/>
</dbReference>
<evidence type="ECO:0000313" key="2">
    <source>
        <dbReference type="EMBL" id="AKG43074.1"/>
    </source>
</evidence>
<dbReference type="AlphaFoldDB" id="A0A0F7FSE4"/>
<sequence>MDRGRPAEAPSTASAPAETPSDYSLILPDGWYRIPLDPEQCARSVDALLERQFKGTDNQPHAKRQARDALLDEADRAIGNGGIEMYLCLQEAGPITLPASLLVTLAPDACEPDTSLEEVSRDLAHHGPVGTEATVENLPSGPAVRTRSRTESARDETTGEVVYSTAVDYYLPVPGTTSFLVLSFSTPLDMIADALVGLFDAVAKAFTWRGMSTA</sequence>
<feature type="region of interest" description="Disordered" evidence="1">
    <location>
        <begin position="1"/>
        <end position="21"/>
    </location>
</feature>
<feature type="region of interest" description="Disordered" evidence="1">
    <location>
        <begin position="130"/>
        <end position="157"/>
    </location>
</feature>
<dbReference type="KEGG" id="sxi:SXIM_16900"/>
<reference evidence="2" key="1">
    <citation type="submission" date="2019-08" db="EMBL/GenBank/DDBJ databases">
        <title>Complete genome sequence of a mangrove-derived Streptomyces xiamenensis.</title>
        <authorList>
            <person name="Xu J."/>
        </authorList>
    </citation>
    <scope>NUCLEOTIDE SEQUENCE</scope>
    <source>
        <strain evidence="2">318</strain>
    </source>
</reference>
<feature type="compositionally biased region" description="Basic and acidic residues" evidence="1">
    <location>
        <begin position="148"/>
        <end position="157"/>
    </location>
</feature>
<gene>
    <name evidence="2" type="ORF">SXIM_16900</name>
</gene>
<name>A0A0F7FSE4_9ACTN</name>
<organism evidence="2 3">
    <name type="scientific">Streptomyces xiamenensis</name>
    <dbReference type="NCBI Taxonomy" id="408015"/>
    <lineage>
        <taxon>Bacteria</taxon>
        <taxon>Bacillati</taxon>
        <taxon>Actinomycetota</taxon>
        <taxon>Actinomycetes</taxon>
        <taxon>Kitasatosporales</taxon>
        <taxon>Streptomycetaceae</taxon>
        <taxon>Streptomyces</taxon>
    </lineage>
</organism>
<feature type="compositionally biased region" description="Low complexity" evidence="1">
    <location>
        <begin position="7"/>
        <end position="21"/>
    </location>
</feature>
<evidence type="ECO:0000256" key="1">
    <source>
        <dbReference type="SAM" id="MobiDB-lite"/>
    </source>
</evidence>
<dbReference type="PATRIC" id="fig|408015.6.peg.1724"/>